<dbReference type="RefSeq" id="WP_129221260.1">
    <property type="nucleotide sequence ID" value="NZ_QYBC01000021.1"/>
</dbReference>
<proteinExistence type="predicted"/>
<name>A0A4Q2R890_9HYPH</name>
<organism evidence="2 3">
    <name type="scientific">Lichenibacterium ramalinae</name>
    <dbReference type="NCBI Taxonomy" id="2316527"/>
    <lineage>
        <taxon>Bacteria</taxon>
        <taxon>Pseudomonadati</taxon>
        <taxon>Pseudomonadota</taxon>
        <taxon>Alphaproteobacteria</taxon>
        <taxon>Hyphomicrobiales</taxon>
        <taxon>Lichenihabitantaceae</taxon>
        <taxon>Lichenibacterium</taxon>
    </lineage>
</organism>
<dbReference type="EMBL" id="QYBC01000021">
    <property type="protein sequence ID" value="RYB02251.1"/>
    <property type="molecule type" value="Genomic_DNA"/>
</dbReference>
<keyword evidence="3" id="KW-1185">Reference proteome</keyword>
<sequence>MRHFIISAVCAGALLVAPTVAEARGCIKGALVGGLAGHAVGHGVLGAVGGCLAGRAISKRSRVGNYRYGRRIAPAYR</sequence>
<dbReference type="Proteomes" id="UP000289411">
    <property type="component" value="Unassembled WGS sequence"/>
</dbReference>
<evidence type="ECO:0000256" key="1">
    <source>
        <dbReference type="SAM" id="Phobius"/>
    </source>
</evidence>
<keyword evidence="1" id="KW-1133">Transmembrane helix</keyword>
<reference evidence="2 3" key="2">
    <citation type="submission" date="2019-02" db="EMBL/GenBank/DDBJ databases">
        <title>'Lichenibacterium ramalinii' gen. nov. sp. nov., 'Lichenibacterium minor' gen. nov. sp. nov.</title>
        <authorList>
            <person name="Pankratov T."/>
        </authorList>
    </citation>
    <scope>NUCLEOTIDE SEQUENCE [LARGE SCALE GENOMIC DNA]</scope>
    <source>
        <strain evidence="2 3">RmlP001</strain>
    </source>
</reference>
<keyword evidence="1" id="KW-0472">Membrane</keyword>
<keyword evidence="1" id="KW-0812">Transmembrane</keyword>
<accession>A0A4Q2R890</accession>
<comment type="caution">
    <text evidence="2">The sequence shown here is derived from an EMBL/GenBank/DDBJ whole genome shotgun (WGS) entry which is preliminary data.</text>
</comment>
<evidence type="ECO:0000313" key="3">
    <source>
        <dbReference type="Proteomes" id="UP000289411"/>
    </source>
</evidence>
<evidence type="ECO:0008006" key="4">
    <source>
        <dbReference type="Google" id="ProtNLM"/>
    </source>
</evidence>
<feature type="transmembrane region" description="Helical" evidence="1">
    <location>
        <begin position="39"/>
        <end position="57"/>
    </location>
</feature>
<gene>
    <name evidence="2" type="ORF">D3272_21435</name>
</gene>
<dbReference type="AlphaFoldDB" id="A0A4Q2R890"/>
<evidence type="ECO:0000313" key="2">
    <source>
        <dbReference type="EMBL" id="RYB02251.1"/>
    </source>
</evidence>
<reference evidence="2 3" key="1">
    <citation type="submission" date="2018-09" db="EMBL/GenBank/DDBJ databases">
        <authorList>
            <person name="Grouzdev D.S."/>
            <person name="Krutkina M.S."/>
        </authorList>
    </citation>
    <scope>NUCLEOTIDE SEQUENCE [LARGE SCALE GENOMIC DNA]</scope>
    <source>
        <strain evidence="2 3">RmlP001</strain>
    </source>
</reference>
<protein>
    <recommendedName>
        <fullName evidence="4">Glycine zipper 2TM domain-containing protein</fullName>
    </recommendedName>
</protein>